<dbReference type="GO" id="GO:0015645">
    <property type="term" value="F:fatty acid ligase activity"/>
    <property type="evidence" value="ECO:0007669"/>
    <property type="project" value="TreeGrafter"/>
</dbReference>
<dbReference type="Gene3D" id="3.40.50.12780">
    <property type="entry name" value="N-terminal domain of ligase-like"/>
    <property type="match status" value="1"/>
</dbReference>
<keyword evidence="3" id="KW-0547">Nucleotide-binding</keyword>
<dbReference type="Gene3D" id="3.30.300.30">
    <property type="match status" value="1"/>
</dbReference>
<dbReference type="PANTHER" id="PTHR43605:SF10">
    <property type="entry name" value="ACYL-COA SYNTHETASE MEDIUM CHAIN FAMILY MEMBER 3"/>
    <property type="match status" value="1"/>
</dbReference>
<dbReference type="InterPro" id="IPR025110">
    <property type="entry name" value="AMP-bd_C"/>
</dbReference>
<dbReference type="InterPro" id="IPR051087">
    <property type="entry name" value="Mitochondrial_ACSM"/>
</dbReference>
<reference evidence="7" key="1">
    <citation type="journal article" date="2024" name="Int. J. Syst. Evol. Microbiol.">
        <title>Brooklawnia propionicigenes sp. nov., a facultatively anaerobic, propionate-producing bacterium isolated from a methanogenic reactor treating waste from cattle farms.</title>
        <authorList>
            <person name="Akita Y."/>
            <person name="Ueki A."/>
            <person name="Tonouchi A."/>
            <person name="Sugawara Y."/>
            <person name="Honma S."/>
            <person name="Kaku N."/>
            <person name="Ueki K."/>
        </authorList>
    </citation>
    <scope>NUCLEOTIDE SEQUENCE</scope>
    <source>
        <strain evidence="7">SH051</strain>
    </source>
</reference>
<keyword evidence="8" id="KW-1185">Reference proteome</keyword>
<organism evidence="7 8">
    <name type="scientific">Brooklawnia propionicigenes</name>
    <dbReference type="NCBI Taxonomy" id="3041175"/>
    <lineage>
        <taxon>Bacteria</taxon>
        <taxon>Bacillati</taxon>
        <taxon>Actinomycetota</taxon>
        <taxon>Actinomycetes</taxon>
        <taxon>Propionibacteriales</taxon>
        <taxon>Propionibacteriaceae</taxon>
        <taxon>Brooklawnia</taxon>
    </lineage>
</organism>
<dbReference type="Pfam" id="PF00501">
    <property type="entry name" value="AMP-binding"/>
    <property type="match status" value="1"/>
</dbReference>
<dbReference type="SUPFAM" id="SSF56801">
    <property type="entry name" value="Acetyl-CoA synthetase-like"/>
    <property type="match status" value="1"/>
</dbReference>
<comment type="similarity">
    <text evidence="1">Belongs to the ATP-dependent AMP-binding enzyme family.</text>
</comment>
<evidence type="ECO:0000256" key="4">
    <source>
        <dbReference type="ARBA" id="ARBA00022840"/>
    </source>
</evidence>
<dbReference type="PANTHER" id="PTHR43605">
    <property type="entry name" value="ACYL-COENZYME A SYNTHETASE"/>
    <property type="match status" value="1"/>
</dbReference>
<dbReference type="InterPro" id="IPR042099">
    <property type="entry name" value="ANL_N_sf"/>
</dbReference>
<evidence type="ECO:0000256" key="3">
    <source>
        <dbReference type="ARBA" id="ARBA00022741"/>
    </source>
</evidence>
<evidence type="ECO:0000259" key="6">
    <source>
        <dbReference type="Pfam" id="PF13193"/>
    </source>
</evidence>
<proteinExistence type="inferred from homology"/>
<protein>
    <submittedName>
        <fullName evidence="7">Isobutyrate:CoA ligase IbuL</fullName>
    </submittedName>
</protein>
<dbReference type="GO" id="GO:0016405">
    <property type="term" value="F:CoA-ligase activity"/>
    <property type="evidence" value="ECO:0007669"/>
    <property type="project" value="UniProtKB-ARBA"/>
</dbReference>
<evidence type="ECO:0000313" key="7">
    <source>
        <dbReference type="EMBL" id="BEH01473.1"/>
    </source>
</evidence>
<dbReference type="GO" id="GO:0006637">
    <property type="term" value="P:acyl-CoA metabolic process"/>
    <property type="evidence" value="ECO:0007669"/>
    <property type="project" value="TreeGrafter"/>
</dbReference>
<sequence>MFLAICYTGVRRYRTGPVVDGPIPGTGVALQLGMEDASGVIGWLDAASVGGVPRPFERLGQTAVRSPLRVPRTCSAPPNSRLARLGQNSRWSRDGHRATQRSQPLRFHSMSHPLRTATPATDAVRGARDFLLDNVYDYDKVVREFRWPQLEEFNFALEWFDVVAGEHPDRAAVTIVDSNLDATSWSYAELARRSDQVANWLTSLGVRRGDSMIVMLNNTIELWEILLGLLKVGAVAIPTSTLVSDIDLAWRVETADTRFAIAPASLAARFHLVRRGTTRVSVGEQPDDGWRSYSESYDAPDTFVPDGPTPADSPSLLYFTSGTTAHPKLVRHTQVSYPVGHLSTMFWLGVRPGDVHLNISSPGWGKHAWSNFFSPFLAQATVLIFNYARFSAETLMEVMDSHEVSSFCAPPTVWRMLIQADLSRLSRPPRELVGAGEALNPEVINKVRSAWHNTIRDGYGQTEMTCCVGNSPGQPVRIGAMGRPMPGYAVVLKDPATDVLVEGAGEGEICLDLRVHHLGLMGGYHDADDLTAEAWRGGYHHTGDIGSRDADGYITYVGRADDVFKASDYKISPFEVESALMLHESVVECAIVPSPDEVRGAVPKAYICLAAGWQADRHTAAAVFEHSRRTLNAFQLVRIIEFVEQLPKTVSSKTRRVELRNLEAERVAAGSDEGQYYDRDFR</sequence>
<keyword evidence="2 7" id="KW-0436">Ligase</keyword>
<dbReference type="KEGG" id="broo:brsh051_07540"/>
<keyword evidence="4" id="KW-0067">ATP-binding</keyword>
<dbReference type="EMBL" id="AP028056">
    <property type="protein sequence ID" value="BEH01473.1"/>
    <property type="molecule type" value="Genomic_DNA"/>
</dbReference>
<feature type="domain" description="AMP-dependent synthetase/ligase" evidence="5">
    <location>
        <begin position="161"/>
        <end position="524"/>
    </location>
</feature>
<accession>A0AAN0K672</accession>
<name>A0AAN0K672_9ACTN</name>
<dbReference type="GO" id="GO:0006633">
    <property type="term" value="P:fatty acid biosynthetic process"/>
    <property type="evidence" value="ECO:0007669"/>
    <property type="project" value="TreeGrafter"/>
</dbReference>
<dbReference type="InterPro" id="IPR045851">
    <property type="entry name" value="AMP-bd_C_sf"/>
</dbReference>
<feature type="domain" description="AMP-binding enzyme C-terminal" evidence="6">
    <location>
        <begin position="575"/>
        <end position="653"/>
    </location>
</feature>
<dbReference type="InterPro" id="IPR000873">
    <property type="entry name" value="AMP-dep_synth/lig_dom"/>
</dbReference>
<dbReference type="GO" id="GO:0005524">
    <property type="term" value="F:ATP binding"/>
    <property type="evidence" value="ECO:0007669"/>
    <property type="project" value="UniProtKB-KW"/>
</dbReference>
<dbReference type="AlphaFoldDB" id="A0AAN0K672"/>
<dbReference type="Pfam" id="PF13193">
    <property type="entry name" value="AMP-binding_C"/>
    <property type="match status" value="1"/>
</dbReference>
<dbReference type="GO" id="GO:0004321">
    <property type="term" value="F:fatty-acyl-CoA synthase activity"/>
    <property type="evidence" value="ECO:0007669"/>
    <property type="project" value="TreeGrafter"/>
</dbReference>
<evidence type="ECO:0000259" key="5">
    <source>
        <dbReference type="Pfam" id="PF00501"/>
    </source>
</evidence>
<dbReference type="Proteomes" id="UP001431656">
    <property type="component" value="Chromosome"/>
</dbReference>
<evidence type="ECO:0000256" key="1">
    <source>
        <dbReference type="ARBA" id="ARBA00006432"/>
    </source>
</evidence>
<evidence type="ECO:0000313" key="8">
    <source>
        <dbReference type="Proteomes" id="UP001431656"/>
    </source>
</evidence>
<evidence type="ECO:0000256" key="2">
    <source>
        <dbReference type="ARBA" id="ARBA00022598"/>
    </source>
</evidence>
<gene>
    <name evidence="7" type="primary">ibuL</name>
    <name evidence="7" type="ORF">brsh051_07540</name>
</gene>